<dbReference type="AlphaFoldDB" id="A0AAW0A867"/>
<organism evidence="1 2">
    <name type="scientific">Favolaschia claudopus</name>
    <dbReference type="NCBI Taxonomy" id="2862362"/>
    <lineage>
        <taxon>Eukaryota</taxon>
        <taxon>Fungi</taxon>
        <taxon>Dikarya</taxon>
        <taxon>Basidiomycota</taxon>
        <taxon>Agaricomycotina</taxon>
        <taxon>Agaricomycetes</taxon>
        <taxon>Agaricomycetidae</taxon>
        <taxon>Agaricales</taxon>
        <taxon>Marasmiineae</taxon>
        <taxon>Mycenaceae</taxon>
        <taxon>Favolaschia</taxon>
    </lineage>
</organism>
<dbReference type="Proteomes" id="UP001362999">
    <property type="component" value="Unassembled WGS sequence"/>
</dbReference>
<evidence type="ECO:0000313" key="2">
    <source>
        <dbReference type="Proteomes" id="UP001362999"/>
    </source>
</evidence>
<protein>
    <submittedName>
        <fullName evidence="1">Uncharacterized protein</fullName>
    </submittedName>
</protein>
<evidence type="ECO:0000313" key="1">
    <source>
        <dbReference type="EMBL" id="KAK7002453.1"/>
    </source>
</evidence>
<comment type="caution">
    <text evidence="1">The sequence shown here is derived from an EMBL/GenBank/DDBJ whole genome shotgun (WGS) entry which is preliminary data.</text>
</comment>
<reference evidence="1 2" key="1">
    <citation type="journal article" date="2024" name="J Genomics">
        <title>Draft genome sequencing and assembly of Favolaschia claudopus CIRM-BRFM 2984 isolated from oak limbs.</title>
        <authorList>
            <person name="Navarro D."/>
            <person name="Drula E."/>
            <person name="Chaduli D."/>
            <person name="Cazenave R."/>
            <person name="Ahrendt S."/>
            <person name="Wang J."/>
            <person name="Lipzen A."/>
            <person name="Daum C."/>
            <person name="Barry K."/>
            <person name="Grigoriev I.V."/>
            <person name="Favel A."/>
            <person name="Rosso M.N."/>
            <person name="Martin F."/>
        </authorList>
    </citation>
    <scope>NUCLEOTIDE SEQUENCE [LARGE SCALE GENOMIC DNA]</scope>
    <source>
        <strain evidence="1 2">CIRM-BRFM 2984</strain>
    </source>
</reference>
<gene>
    <name evidence="1" type="ORF">R3P38DRAFT_2794953</name>
</gene>
<dbReference type="EMBL" id="JAWWNJ010000079">
    <property type="protein sequence ID" value="KAK7002453.1"/>
    <property type="molecule type" value="Genomic_DNA"/>
</dbReference>
<name>A0AAW0A867_9AGAR</name>
<accession>A0AAW0A867</accession>
<sequence length="162" mass="17446">MSSEGSKIASAEIKTTSRNEYVKIDIGMQAETRQLHPGVAGLDDLKMVNLGGRQVYLPRSSQTTDRPAVAGKRGEAARDGWRMRARNEVSVRGDLVLRSGQAVGFAGNELDLGPWPLTSRGFRICTTPSPSISCQAGFMEAALKDDGAGHEGEDDVRVERVS</sequence>
<keyword evidence="2" id="KW-1185">Reference proteome</keyword>
<proteinExistence type="predicted"/>